<evidence type="ECO:0000256" key="1">
    <source>
        <dbReference type="ARBA" id="ARBA00022723"/>
    </source>
</evidence>
<keyword evidence="1" id="KW-0479">Metal-binding</keyword>
<dbReference type="EMBL" id="CAUJNA010003861">
    <property type="protein sequence ID" value="CAJ1411188.1"/>
    <property type="molecule type" value="Genomic_DNA"/>
</dbReference>
<feature type="compositionally biased region" description="Low complexity" evidence="5">
    <location>
        <begin position="26"/>
        <end position="39"/>
    </location>
</feature>
<keyword evidence="2 4" id="KW-0863">Zinc-finger</keyword>
<dbReference type="InterPro" id="IPR001841">
    <property type="entry name" value="Znf_RING"/>
</dbReference>
<organism evidence="7 8">
    <name type="scientific">Effrenium voratum</name>
    <dbReference type="NCBI Taxonomy" id="2562239"/>
    <lineage>
        <taxon>Eukaryota</taxon>
        <taxon>Sar</taxon>
        <taxon>Alveolata</taxon>
        <taxon>Dinophyceae</taxon>
        <taxon>Suessiales</taxon>
        <taxon>Symbiodiniaceae</taxon>
        <taxon>Effrenium</taxon>
    </lineage>
</organism>
<dbReference type="Proteomes" id="UP001178507">
    <property type="component" value="Unassembled WGS sequence"/>
</dbReference>
<feature type="domain" description="RING-type" evidence="6">
    <location>
        <begin position="130"/>
        <end position="171"/>
    </location>
</feature>
<feature type="region of interest" description="Disordered" evidence="5">
    <location>
        <begin position="1"/>
        <end position="73"/>
    </location>
</feature>
<evidence type="ECO:0000256" key="4">
    <source>
        <dbReference type="PROSITE-ProRule" id="PRU00175"/>
    </source>
</evidence>
<accession>A0AA36NN97</accession>
<dbReference type="AlphaFoldDB" id="A0AA36NN97"/>
<dbReference type="GO" id="GO:0008270">
    <property type="term" value="F:zinc ion binding"/>
    <property type="evidence" value="ECO:0007669"/>
    <property type="project" value="UniProtKB-KW"/>
</dbReference>
<dbReference type="GO" id="GO:0006511">
    <property type="term" value="P:ubiquitin-dependent protein catabolic process"/>
    <property type="evidence" value="ECO:0007669"/>
    <property type="project" value="TreeGrafter"/>
</dbReference>
<name>A0AA36NN97_9DINO</name>
<keyword evidence="8" id="KW-1185">Reference proteome</keyword>
<protein>
    <recommendedName>
        <fullName evidence="6">RING-type domain-containing protein</fullName>
    </recommendedName>
</protein>
<dbReference type="PANTHER" id="PTHR45931">
    <property type="entry name" value="SI:CH211-59O9.10"/>
    <property type="match status" value="1"/>
</dbReference>
<dbReference type="GO" id="GO:0061630">
    <property type="term" value="F:ubiquitin protein ligase activity"/>
    <property type="evidence" value="ECO:0007669"/>
    <property type="project" value="TreeGrafter"/>
</dbReference>
<proteinExistence type="predicted"/>
<dbReference type="SUPFAM" id="SSF57850">
    <property type="entry name" value="RING/U-box"/>
    <property type="match status" value="1"/>
</dbReference>
<dbReference type="PROSITE" id="PS50089">
    <property type="entry name" value="ZF_RING_2"/>
    <property type="match status" value="1"/>
</dbReference>
<evidence type="ECO:0000256" key="5">
    <source>
        <dbReference type="SAM" id="MobiDB-lite"/>
    </source>
</evidence>
<evidence type="ECO:0000313" key="7">
    <source>
        <dbReference type="EMBL" id="CAJ1411188.1"/>
    </source>
</evidence>
<dbReference type="PANTHER" id="PTHR45931:SF3">
    <property type="entry name" value="RING ZINC FINGER-CONTAINING PROTEIN"/>
    <property type="match status" value="1"/>
</dbReference>
<dbReference type="InterPro" id="IPR051834">
    <property type="entry name" value="RING_finger_E3_ligase"/>
</dbReference>
<keyword evidence="3" id="KW-0862">Zinc</keyword>
<dbReference type="Gene3D" id="3.30.40.10">
    <property type="entry name" value="Zinc/RING finger domain, C3HC4 (zinc finger)"/>
    <property type="match status" value="1"/>
</dbReference>
<dbReference type="GO" id="GO:0005634">
    <property type="term" value="C:nucleus"/>
    <property type="evidence" value="ECO:0007669"/>
    <property type="project" value="TreeGrafter"/>
</dbReference>
<evidence type="ECO:0000259" key="6">
    <source>
        <dbReference type="PROSITE" id="PS50089"/>
    </source>
</evidence>
<dbReference type="InterPro" id="IPR013083">
    <property type="entry name" value="Znf_RING/FYVE/PHD"/>
</dbReference>
<reference evidence="7" key="1">
    <citation type="submission" date="2023-08" db="EMBL/GenBank/DDBJ databases">
        <authorList>
            <person name="Chen Y."/>
            <person name="Shah S."/>
            <person name="Dougan E. K."/>
            <person name="Thang M."/>
            <person name="Chan C."/>
        </authorList>
    </citation>
    <scope>NUCLEOTIDE SEQUENCE</scope>
</reference>
<evidence type="ECO:0000256" key="3">
    <source>
        <dbReference type="ARBA" id="ARBA00022833"/>
    </source>
</evidence>
<evidence type="ECO:0000313" key="8">
    <source>
        <dbReference type="Proteomes" id="UP001178507"/>
    </source>
</evidence>
<dbReference type="Pfam" id="PF13639">
    <property type="entry name" value="zf-RING_2"/>
    <property type="match status" value="1"/>
</dbReference>
<comment type="caution">
    <text evidence="7">The sequence shown here is derived from an EMBL/GenBank/DDBJ whole genome shotgun (WGS) entry which is preliminary data.</text>
</comment>
<dbReference type="SMART" id="SM00184">
    <property type="entry name" value="RING"/>
    <property type="match status" value="1"/>
</dbReference>
<gene>
    <name evidence="7" type="ORF">EVOR1521_LOCUS31820</name>
</gene>
<evidence type="ECO:0000256" key="2">
    <source>
        <dbReference type="ARBA" id="ARBA00022771"/>
    </source>
</evidence>
<sequence length="178" mass="19479">MALARGDLARGSEIAEVPRCEASPELSPRSDLSPDSPRSLDGDASWALSPMMSPQRSEARADEDTFGARGSPLRDSGLIQLNTSGTAVRFDMQQLLSARTEVEGPRLTREQVLALPESACAGREKESTSCSICLELLRAEDRPRMLPCQHAFHTECAVLWLCRAAFCPNCRAFVELQD</sequence>